<keyword evidence="4" id="KW-1185">Reference proteome</keyword>
<feature type="region of interest" description="Disordered" evidence="1">
    <location>
        <begin position="286"/>
        <end position="353"/>
    </location>
</feature>
<feature type="transmembrane region" description="Helical" evidence="2">
    <location>
        <begin position="106"/>
        <end position="129"/>
    </location>
</feature>
<evidence type="ECO:0000313" key="6">
    <source>
        <dbReference type="WormBase" id="SRAE_2000034200"/>
    </source>
</evidence>
<protein>
    <submittedName>
        <fullName evidence="3 5">Uncharacterized protein</fullName>
    </submittedName>
</protein>
<keyword evidence="2" id="KW-0472">Membrane</keyword>
<gene>
    <name evidence="3 5 6" type="ORF">SRAE_2000034200</name>
</gene>
<evidence type="ECO:0000313" key="3">
    <source>
        <dbReference type="EMBL" id="CEF65665.1"/>
    </source>
</evidence>
<dbReference type="CTD" id="36378029"/>
<sequence length="353" mass="39907">MILFLINIKFSYQESNDLKILEVYDVINSQLLIKYKGTPLYINFTELSNGKTRIQINEIDDEEGMIGNEQYELNNFRYKENNNTKNNGSFISQPTNSQKNNDYPKFILFGLIVFVIIIIITIILCWFYYKKHKEVSRKTKTLKTKQSNVDKDTKSSTTNSIAEKKHTIDKSSSNSTALTFPISKSDTSFSSSTTYHVPKLESIVISEKNDTNDTSTLVSMKSLSNRKNLSIKSLSTFINALAFFALETTEQETTNKTLKSSNLQSTQLPSEMLTEQYLISSLPNSKVQIKPSSSQSKTPYTRIIKTDNTQDSEEEKNSKSDPPEDSTSSSFKSSNIGSISSIHHSDISTQISK</sequence>
<accession>A0A090LDU5</accession>
<dbReference type="EMBL" id="LN609529">
    <property type="protein sequence ID" value="CEF65665.1"/>
    <property type="molecule type" value="Genomic_DNA"/>
</dbReference>
<dbReference type="AlphaFoldDB" id="A0A090LDU5"/>
<dbReference type="WBParaSite" id="SRAE_2000034200.1">
    <property type="protein sequence ID" value="SRAE_2000034200.1"/>
    <property type="gene ID" value="WBGene00260535"/>
</dbReference>
<dbReference type="WormBase" id="SRAE_2000034200">
    <property type="protein sequence ID" value="SRP02291"/>
    <property type="gene ID" value="WBGene00260535"/>
</dbReference>
<feature type="region of interest" description="Disordered" evidence="1">
    <location>
        <begin position="140"/>
        <end position="168"/>
    </location>
</feature>
<keyword evidence="2" id="KW-1133">Transmembrane helix</keyword>
<dbReference type="GeneID" id="36378029"/>
<evidence type="ECO:0000313" key="5">
    <source>
        <dbReference type="WBParaSite" id="SRAE_2000034200.1"/>
    </source>
</evidence>
<organism evidence="3">
    <name type="scientific">Strongyloides ratti</name>
    <name type="common">Parasitic roundworm</name>
    <dbReference type="NCBI Taxonomy" id="34506"/>
    <lineage>
        <taxon>Eukaryota</taxon>
        <taxon>Metazoa</taxon>
        <taxon>Ecdysozoa</taxon>
        <taxon>Nematoda</taxon>
        <taxon>Chromadorea</taxon>
        <taxon>Rhabditida</taxon>
        <taxon>Tylenchina</taxon>
        <taxon>Panagrolaimomorpha</taxon>
        <taxon>Strongyloidoidea</taxon>
        <taxon>Strongyloididae</taxon>
        <taxon>Strongyloides</taxon>
    </lineage>
</organism>
<evidence type="ECO:0000256" key="1">
    <source>
        <dbReference type="SAM" id="MobiDB-lite"/>
    </source>
</evidence>
<feature type="compositionally biased region" description="Low complexity" evidence="1">
    <location>
        <begin position="326"/>
        <end position="353"/>
    </location>
</feature>
<keyword evidence="2" id="KW-0812">Transmembrane</keyword>
<dbReference type="Proteomes" id="UP000035682">
    <property type="component" value="Unplaced"/>
</dbReference>
<evidence type="ECO:0000256" key="2">
    <source>
        <dbReference type="SAM" id="Phobius"/>
    </source>
</evidence>
<feature type="compositionally biased region" description="Polar residues" evidence="1">
    <location>
        <begin position="286"/>
        <end position="299"/>
    </location>
</feature>
<reference evidence="5" key="2">
    <citation type="submission" date="2020-12" db="UniProtKB">
        <authorList>
            <consortium name="WormBaseParasite"/>
        </authorList>
    </citation>
    <scope>IDENTIFICATION</scope>
</reference>
<name>A0A090LDU5_STRRB</name>
<dbReference type="RefSeq" id="XP_024504865.1">
    <property type="nucleotide sequence ID" value="XM_024651160.1"/>
</dbReference>
<proteinExistence type="predicted"/>
<evidence type="ECO:0000313" key="4">
    <source>
        <dbReference type="Proteomes" id="UP000035682"/>
    </source>
</evidence>
<reference evidence="3 4" key="1">
    <citation type="submission" date="2014-09" db="EMBL/GenBank/DDBJ databases">
        <authorList>
            <person name="Martin A.A."/>
        </authorList>
    </citation>
    <scope>NUCLEOTIDE SEQUENCE</scope>
    <source>
        <strain evidence="4">ED321</strain>
        <strain evidence="3">ED321 Heterogonic</strain>
    </source>
</reference>